<proteinExistence type="predicted"/>
<gene>
    <name evidence="1" type="ORF">MLD38_029187</name>
</gene>
<keyword evidence="2" id="KW-1185">Reference proteome</keyword>
<protein>
    <submittedName>
        <fullName evidence="1">Uncharacterized protein</fullName>
    </submittedName>
</protein>
<organism evidence="1 2">
    <name type="scientific">Melastoma candidum</name>
    <dbReference type="NCBI Taxonomy" id="119954"/>
    <lineage>
        <taxon>Eukaryota</taxon>
        <taxon>Viridiplantae</taxon>
        <taxon>Streptophyta</taxon>
        <taxon>Embryophyta</taxon>
        <taxon>Tracheophyta</taxon>
        <taxon>Spermatophyta</taxon>
        <taxon>Magnoliopsida</taxon>
        <taxon>eudicotyledons</taxon>
        <taxon>Gunneridae</taxon>
        <taxon>Pentapetalae</taxon>
        <taxon>rosids</taxon>
        <taxon>malvids</taxon>
        <taxon>Myrtales</taxon>
        <taxon>Melastomataceae</taxon>
        <taxon>Melastomatoideae</taxon>
        <taxon>Melastomateae</taxon>
        <taxon>Melastoma</taxon>
    </lineage>
</organism>
<dbReference type="Proteomes" id="UP001057402">
    <property type="component" value="Chromosome 8"/>
</dbReference>
<evidence type="ECO:0000313" key="1">
    <source>
        <dbReference type="EMBL" id="KAI4330951.1"/>
    </source>
</evidence>
<comment type="caution">
    <text evidence="1">The sequence shown here is derived from an EMBL/GenBank/DDBJ whole genome shotgun (WGS) entry which is preliminary data.</text>
</comment>
<reference evidence="2" key="1">
    <citation type="journal article" date="2023" name="Front. Plant Sci.">
        <title>Chromosomal-level genome assembly of Melastoma candidum provides insights into trichome evolution.</title>
        <authorList>
            <person name="Zhong Y."/>
            <person name="Wu W."/>
            <person name="Sun C."/>
            <person name="Zou P."/>
            <person name="Liu Y."/>
            <person name="Dai S."/>
            <person name="Zhou R."/>
        </authorList>
    </citation>
    <scope>NUCLEOTIDE SEQUENCE [LARGE SCALE GENOMIC DNA]</scope>
</reference>
<evidence type="ECO:0000313" key="2">
    <source>
        <dbReference type="Proteomes" id="UP001057402"/>
    </source>
</evidence>
<accession>A0ACB9N3U7</accession>
<dbReference type="EMBL" id="CM042887">
    <property type="protein sequence ID" value="KAI4330951.1"/>
    <property type="molecule type" value="Genomic_DNA"/>
</dbReference>
<sequence length="366" mass="40741">MLKIIAILFLCLPCLLPANSKISLDVVCGRNEPTIRFPFHIRTLHQEQCGYPGFDVFCDGMNRTIIELPNMGNFSIQGIDYVDQQVWLNDPENCLPKKILSLNLSGSPFAGVYYHNFSFFNCSSDYRGYGPKPIACVSSDAFSIFATPLRGVHLSHLLRQQCRYIKTVAVPVQLPFFVHELSSDLSEDLRLTWNTPRCGRCTSRGSRCSLKANSKDEIECIDIPRQEVPRAARYAVTFGALVPALLCLIGLVCFVSGKVKSSSSRCPDLPSVSRLPPLPPSPRVPLGLRSSIVNSYPWIVLGESMRLPKPDDTACPICLSEYRPKDALRTIPECDHCFHATCVDEWLRLNSSCPVCRKCPAPQTGV</sequence>
<name>A0ACB9N3U7_9MYRT</name>